<dbReference type="Proteomes" id="UP000822688">
    <property type="component" value="Chromosome 1"/>
</dbReference>
<dbReference type="AlphaFoldDB" id="A0A8T0JBC3"/>
<keyword evidence="2" id="KW-1185">Reference proteome</keyword>
<proteinExistence type="predicted"/>
<organism evidence="1 2">
    <name type="scientific">Ceratodon purpureus</name>
    <name type="common">Fire moss</name>
    <name type="synonym">Dicranum purpureum</name>
    <dbReference type="NCBI Taxonomy" id="3225"/>
    <lineage>
        <taxon>Eukaryota</taxon>
        <taxon>Viridiplantae</taxon>
        <taxon>Streptophyta</taxon>
        <taxon>Embryophyta</taxon>
        <taxon>Bryophyta</taxon>
        <taxon>Bryophytina</taxon>
        <taxon>Bryopsida</taxon>
        <taxon>Dicranidae</taxon>
        <taxon>Pseudoditrichales</taxon>
        <taxon>Ditrichaceae</taxon>
        <taxon>Ceratodon</taxon>
    </lineage>
</organism>
<sequence>MCWGLDLSQELDICSNRLRTGLAQWTSDYKILPRYLKKDCIVRWMITLLMPLRKK</sequence>
<dbReference type="EMBL" id="CM026421">
    <property type="protein sequence ID" value="KAG0592138.1"/>
    <property type="molecule type" value="Genomic_DNA"/>
</dbReference>
<protein>
    <submittedName>
        <fullName evidence="1">Uncharacterized protein</fullName>
    </submittedName>
</protein>
<comment type="caution">
    <text evidence="1">The sequence shown here is derived from an EMBL/GenBank/DDBJ whole genome shotgun (WGS) entry which is preliminary data.</text>
</comment>
<name>A0A8T0JBC3_CERPU</name>
<reference evidence="1" key="1">
    <citation type="submission" date="2020-06" db="EMBL/GenBank/DDBJ databases">
        <title>WGS assembly of Ceratodon purpureus strain R40.</title>
        <authorList>
            <person name="Carey S.B."/>
            <person name="Jenkins J."/>
            <person name="Shu S."/>
            <person name="Lovell J.T."/>
            <person name="Sreedasyam A."/>
            <person name="Maumus F."/>
            <person name="Tiley G.P."/>
            <person name="Fernandez-Pozo N."/>
            <person name="Barry K."/>
            <person name="Chen C."/>
            <person name="Wang M."/>
            <person name="Lipzen A."/>
            <person name="Daum C."/>
            <person name="Saski C.A."/>
            <person name="Payton A.C."/>
            <person name="Mcbreen J.C."/>
            <person name="Conrad R.E."/>
            <person name="Kollar L.M."/>
            <person name="Olsson S."/>
            <person name="Huttunen S."/>
            <person name="Landis J.B."/>
            <person name="Wickett N.J."/>
            <person name="Johnson M.G."/>
            <person name="Rensing S.A."/>
            <person name="Grimwood J."/>
            <person name="Schmutz J."/>
            <person name="Mcdaniel S.F."/>
        </authorList>
    </citation>
    <scope>NUCLEOTIDE SEQUENCE</scope>
    <source>
        <strain evidence="1">R40</strain>
    </source>
</reference>
<evidence type="ECO:0000313" key="1">
    <source>
        <dbReference type="EMBL" id="KAG0592138.1"/>
    </source>
</evidence>
<accession>A0A8T0JBC3</accession>
<gene>
    <name evidence="1" type="ORF">KC19_1G228300</name>
</gene>
<evidence type="ECO:0000313" key="2">
    <source>
        <dbReference type="Proteomes" id="UP000822688"/>
    </source>
</evidence>